<evidence type="ECO:0000313" key="1">
    <source>
        <dbReference type="EMBL" id="MCA9376851.1"/>
    </source>
</evidence>
<protein>
    <submittedName>
        <fullName evidence="1">Uncharacterized protein</fullName>
    </submittedName>
</protein>
<reference evidence="1" key="2">
    <citation type="journal article" date="2021" name="Microbiome">
        <title>Successional dynamics and alternative stable states in a saline activated sludge microbial community over 9 years.</title>
        <authorList>
            <person name="Wang Y."/>
            <person name="Ye J."/>
            <person name="Ju F."/>
            <person name="Liu L."/>
            <person name="Boyd J.A."/>
            <person name="Deng Y."/>
            <person name="Parks D.H."/>
            <person name="Jiang X."/>
            <person name="Yin X."/>
            <person name="Woodcroft B.J."/>
            <person name="Tyson G.W."/>
            <person name="Hugenholtz P."/>
            <person name="Polz M.F."/>
            <person name="Zhang T."/>
        </authorList>
    </citation>
    <scope>NUCLEOTIDE SEQUENCE</scope>
    <source>
        <strain evidence="1">HKST-UBA17</strain>
    </source>
</reference>
<proteinExistence type="predicted"/>
<reference evidence="1" key="1">
    <citation type="submission" date="2020-04" db="EMBL/GenBank/DDBJ databases">
        <authorList>
            <person name="Zhang T."/>
        </authorList>
    </citation>
    <scope>NUCLEOTIDE SEQUENCE</scope>
    <source>
        <strain evidence="1">HKST-UBA17</strain>
    </source>
</reference>
<dbReference type="EMBL" id="JAGQLN010000009">
    <property type="protein sequence ID" value="MCA9376851.1"/>
    <property type="molecule type" value="Genomic_DNA"/>
</dbReference>
<accession>A0A955I2X5</accession>
<sequence>MTYIKVDTNFIELEKLSHLLRLPKALIEEVVDKGYVSSEDHTCLNEDLLNVIRRIRLAAFLSSANIAEHVREEIMSGNFSLEEYQTSLIGLYQREKISKDELSRLSQWDSSNPFEDTTAGIDHLNRS</sequence>
<gene>
    <name evidence="1" type="ORF">KC685_02945</name>
</gene>
<dbReference type="AlphaFoldDB" id="A0A955I2X5"/>
<evidence type="ECO:0000313" key="2">
    <source>
        <dbReference type="Proteomes" id="UP000741282"/>
    </source>
</evidence>
<organism evidence="1 2">
    <name type="scientific">Candidatus Dojkabacteria bacterium</name>
    <dbReference type="NCBI Taxonomy" id="2099670"/>
    <lineage>
        <taxon>Bacteria</taxon>
        <taxon>Candidatus Dojkabacteria</taxon>
    </lineage>
</organism>
<comment type="caution">
    <text evidence="1">The sequence shown here is derived from an EMBL/GenBank/DDBJ whole genome shotgun (WGS) entry which is preliminary data.</text>
</comment>
<dbReference type="Proteomes" id="UP000741282">
    <property type="component" value="Unassembled WGS sequence"/>
</dbReference>
<name>A0A955I2X5_9BACT</name>